<organism evidence="3">
    <name type="scientific">Schistosoma curassoni</name>
    <dbReference type="NCBI Taxonomy" id="6186"/>
    <lineage>
        <taxon>Eukaryota</taxon>
        <taxon>Metazoa</taxon>
        <taxon>Spiralia</taxon>
        <taxon>Lophotrochozoa</taxon>
        <taxon>Platyhelminthes</taxon>
        <taxon>Trematoda</taxon>
        <taxon>Digenea</taxon>
        <taxon>Strigeidida</taxon>
        <taxon>Schistosomatoidea</taxon>
        <taxon>Schistosomatidae</taxon>
        <taxon>Schistosoma</taxon>
    </lineage>
</organism>
<gene>
    <name evidence="1" type="ORF">SCUD_LOCUS13310</name>
</gene>
<sequence length="118" mass="13181">MKAEKVAIEGNMRELYDTTKKLAGNYRKPERPVKIKEISMTIRQIRSSKAAGPDNIPTEVLKADVAASASILHILFGEIWDEGQVPVEWKEGLLVKIPKKGDFSKCDNYRGITLLSVP</sequence>
<evidence type="ECO:0000313" key="3">
    <source>
        <dbReference type="WBParaSite" id="SCUD_0001331201-mRNA-1"/>
    </source>
</evidence>
<keyword evidence="2" id="KW-1185">Reference proteome</keyword>
<dbReference type="AlphaFoldDB" id="A0A183KE66"/>
<reference evidence="1 2" key="2">
    <citation type="submission" date="2018-11" db="EMBL/GenBank/DDBJ databases">
        <authorList>
            <consortium name="Pathogen Informatics"/>
        </authorList>
    </citation>
    <scope>NUCLEOTIDE SEQUENCE [LARGE SCALE GENOMIC DNA]</scope>
    <source>
        <strain evidence="1">Dakar</strain>
        <strain evidence="2">Dakar, Senegal</strain>
    </source>
</reference>
<proteinExistence type="predicted"/>
<dbReference type="Proteomes" id="UP000279833">
    <property type="component" value="Unassembled WGS sequence"/>
</dbReference>
<reference evidence="3" key="1">
    <citation type="submission" date="2016-06" db="UniProtKB">
        <authorList>
            <consortium name="WormBaseParasite"/>
        </authorList>
    </citation>
    <scope>IDENTIFICATION</scope>
</reference>
<evidence type="ECO:0000313" key="1">
    <source>
        <dbReference type="EMBL" id="VDP52176.1"/>
    </source>
</evidence>
<dbReference type="EMBL" id="UZAK01035776">
    <property type="protein sequence ID" value="VDP52176.1"/>
    <property type="molecule type" value="Genomic_DNA"/>
</dbReference>
<dbReference type="PANTHER" id="PTHR19446">
    <property type="entry name" value="REVERSE TRANSCRIPTASES"/>
    <property type="match status" value="1"/>
</dbReference>
<dbReference type="WBParaSite" id="SCUD_0001331201-mRNA-1">
    <property type="protein sequence ID" value="SCUD_0001331201-mRNA-1"/>
    <property type="gene ID" value="SCUD_0001331201"/>
</dbReference>
<name>A0A183KE66_9TREM</name>
<accession>A0A183KE66</accession>
<protein>
    <submittedName>
        <fullName evidence="3">Reverse transcriptase domain-containing protein</fullName>
    </submittedName>
</protein>
<evidence type="ECO:0000313" key="2">
    <source>
        <dbReference type="Proteomes" id="UP000279833"/>
    </source>
</evidence>